<keyword evidence="8" id="KW-1185">Reference proteome</keyword>
<dbReference type="GO" id="GO:0005840">
    <property type="term" value="C:ribosome"/>
    <property type="evidence" value="ECO:0007669"/>
    <property type="project" value="UniProtKB-KW"/>
</dbReference>
<protein>
    <recommendedName>
        <fullName evidence="6">Large ribosomal subunit protein mL50</fullName>
    </recommendedName>
</protein>
<dbReference type="GO" id="GO:1990904">
    <property type="term" value="C:ribonucleoprotein complex"/>
    <property type="evidence" value="ECO:0007669"/>
    <property type="project" value="UniProtKB-KW"/>
</dbReference>
<dbReference type="AlphaFoldDB" id="A0A8H3FAI3"/>
<evidence type="ECO:0000256" key="3">
    <source>
        <dbReference type="ARBA" id="ARBA00022980"/>
    </source>
</evidence>
<keyword evidence="5" id="KW-0687">Ribonucleoprotein</keyword>
<dbReference type="EMBL" id="CAJPDQ010000016">
    <property type="protein sequence ID" value="CAF9920959.1"/>
    <property type="molecule type" value="Genomic_DNA"/>
</dbReference>
<gene>
    <name evidence="7" type="ORF">GOMPHAMPRED_002188</name>
</gene>
<evidence type="ECO:0000256" key="2">
    <source>
        <dbReference type="ARBA" id="ARBA00008860"/>
    </source>
</evidence>
<reference evidence="7" key="1">
    <citation type="submission" date="2021-03" db="EMBL/GenBank/DDBJ databases">
        <authorList>
            <person name="Tagirdzhanova G."/>
        </authorList>
    </citation>
    <scope>NUCLEOTIDE SEQUENCE</scope>
</reference>
<sequence>MKVSHRSTQLWLKTSRSSPKTFICHRCRCLTQKSHFTTTRQARASPEEPQKPDLTTRLRRRIWGTETPPGQKDPYRRLTPEEKAAELLEQESIAEGKQNASQDTATEIARRQSAGEYLPAQNWDGLERIGGATGWWEEEWDRNNVYRGFLTEGVLGEKVANIEDVVRRVAVEILALKQAGGALHEGAQAEWSEGDFMENIDIVKNEDGSFTLREQTPDLIDELVELLQRPPEEEMEIEELSQDIEDPEALGAEEQRLLDEIHAEEEAGEEQTLEENEIPTVATTKTHDPIYLELPLTDIAFKFALIKRLTYLLGTRIPDPKINSSKTLGDVVAYLSEKPKPTKLAEILREIPELKALPNVEIYDTKRNFVQKEMEIGRWKVIEAELKKKGLPIRKSDRLHG</sequence>
<evidence type="ECO:0000313" key="7">
    <source>
        <dbReference type="EMBL" id="CAF9920959.1"/>
    </source>
</evidence>
<evidence type="ECO:0000256" key="6">
    <source>
        <dbReference type="ARBA" id="ARBA00035183"/>
    </source>
</evidence>
<evidence type="ECO:0000256" key="4">
    <source>
        <dbReference type="ARBA" id="ARBA00023128"/>
    </source>
</evidence>
<accession>A0A8H3FAI3</accession>
<proteinExistence type="inferred from homology"/>
<comment type="similarity">
    <text evidence="2">Belongs to the mitochondrion-specific ribosomal protein mL50 family.</text>
</comment>
<dbReference type="OrthoDB" id="6220758at2759"/>
<comment type="subcellular location">
    <subcellularLocation>
        <location evidence="1">Mitochondrion</location>
    </subcellularLocation>
</comment>
<evidence type="ECO:0000313" key="8">
    <source>
        <dbReference type="Proteomes" id="UP000664169"/>
    </source>
</evidence>
<dbReference type="Pfam" id="PF10501">
    <property type="entry name" value="Ribosomal_L50"/>
    <property type="match status" value="1"/>
</dbReference>
<keyword evidence="4" id="KW-0496">Mitochondrion</keyword>
<name>A0A8H3FAI3_9LECA</name>
<evidence type="ECO:0000256" key="1">
    <source>
        <dbReference type="ARBA" id="ARBA00004173"/>
    </source>
</evidence>
<dbReference type="GO" id="GO:0005739">
    <property type="term" value="C:mitochondrion"/>
    <property type="evidence" value="ECO:0007669"/>
    <property type="project" value="UniProtKB-SubCell"/>
</dbReference>
<comment type="caution">
    <text evidence="7">The sequence shown here is derived from an EMBL/GenBank/DDBJ whole genome shotgun (WGS) entry which is preliminary data.</text>
</comment>
<dbReference type="Proteomes" id="UP000664169">
    <property type="component" value="Unassembled WGS sequence"/>
</dbReference>
<evidence type="ECO:0000256" key="5">
    <source>
        <dbReference type="ARBA" id="ARBA00023274"/>
    </source>
</evidence>
<dbReference type="InterPro" id="IPR018305">
    <property type="entry name" value="Ribosomal_m50"/>
</dbReference>
<keyword evidence="3" id="KW-0689">Ribosomal protein</keyword>
<organism evidence="7 8">
    <name type="scientific">Gomphillus americanus</name>
    <dbReference type="NCBI Taxonomy" id="1940652"/>
    <lineage>
        <taxon>Eukaryota</taxon>
        <taxon>Fungi</taxon>
        <taxon>Dikarya</taxon>
        <taxon>Ascomycota</taxon>
        <taxon>Pezizomycotina</taxon>
        <taxon>Lecanoromycetes</taxon>
        <taxon>OSLEUM clade</taxon>
        <taxon>Ostropomycetidae</taxon>
        <taxon>Ostropales</taxon>
        <taxon>Graphidaceae</taxon>
        <taxon>Gomphilloideae</taxon>
        <taxon>Gomphillus</taxon>
    </lineage>
</organism>